<evidence type="ECO:0000256" key="3">
    <source>
        <dbReference type="ARBA" id="ARBA00022692"/>
    </source>
</evidence>
<dbReference type="EMBL" id="CM035410">
    <property type="protein sequence ID" value="KAH7436707.1"/>
    <property type="molecule type" value="Genomic_DNA"/>
</dbReference>
<comment type="subcellular location">
    <subcellularLocation>
        <location evidence="1">Membrane</location>
    </subcellularLocation>
</comment>
<evidence type="ECO:0000313" key="9">
    <source>
        <dbReference type="EMBL" id="KAH7436707.1"/>
    </source>
</evidence>
<feature type="domain" description="Protein root UVB sensitive/RUS" evidence="7">
    <location>
        <begin position="39"/>
        <end position="276"/>
    </location>
</feature>
<keyword evidence="10" id="KW-1185">Reference proteome</keyword>
<dbReference type="PANTHER" id="PTHR12770:SF31">
    <property type="entry name" value="RUS FAMILY MEMBER 1"/>
    <property type="match status" value="1"/>
</dbReference>
<evidence type="ECO:0000256" key="4">
    <source>
        <dbReference type="ARBA" id="ARBA00022989"/>
    </source>
</evidence>
<evidence type="ECO:0000256" key="1">
    <source>
        <dbReference type="ARBA" id="ARBA00004370"/>
    </source>
</evidence>
<feature type="transmembrane region" description="Helical" evidence="6">
    <location>
        <begin position="88"/>
        <end position="110"/>
    </location>
</feature>
<dbReference type="OMA" id="FHANAMA"/>
<feature type="domain" description="Root UVB sensitive protein C-terminal" evidence="8">
    <location>
        <begin position="278"/>
        <end position="424"/>
    </location>
</feature>
<dbReference type="InterPro" id="IPR054549">
    <property type="entry name" value="UVB_sens_RUS_dom"/>
</dbReference>
<protein>
    <recommendedName>
        <fullName evidence="11">Protein root UVB sensitive 3</fullName>
    </recommendedName>
</protein>
<evidence type="ECO:0000259" key="7">
    <source>
        <dbReference type="Pfam" id="PF04884"/>
    </source>
</evidence>
<accession>A0A8T2UKM9</accession>
<dbReference type="Pfam" id="PF24160">
    <property type="entry name" value="UVB_sens_C"/>
    <property type="match status" value="1"/>
</dbReference>
<dbReference type="InterPro" id="IPR006968">
    <property type="entry name" value="RUS_fam"/>
</dbReference>
<dbReference type="InterPro" id="IPR055412">
    <property type="entry name" value="UVB_sens_C"/>
</dbReference>
<keyword evidence="5 6" id="KW-0472">Membrane</keyword>
<dbReference type="OrthoDB" id="364779at2759"/>
<evidence type="ECO:0008006" key="11">
    <source>
        <dbReference type="Google" id="ProtNLM"/>
    </source>
</evidence>
<feature type="transmembrane region" description="Helical" evidence="6">
    <location>
        <begin position="154"/>
        <end position="173"/>
    </location>
</feature>
<keyword evidence="4 6" id="KW-1133">Transmembrane helix</keyword>
<dbReference type="GO" id="GO:0016020">
    <property type="term" value="C:membrane"/>
    <property type="evidence" value="ECO:0007669"/>
    <property type="project" value="UniProtKB-SubCell"/>
</dbReference>
<dbReference type="Proteomes" id="UP000825935">
    <property type="component" value="Chromosome 5"/>
</dbReference>
<comment type="similarity">
    <text evidence="2">Belongs to the RUS1 family.</text>
</comment>
<evidence type="ECO:0000256" key="6">
    <source>
        <dbReference type="SAM" id="Phobius"/>
    </source>
</evidence>
<evidence type="ECO:0000256" key="2">
    <source>
        <dbReference type="ARBA" id="ARBA00007558"/>
    </source>
</evidence>
<gene>
    <name evidence="9" type="ORF">KP509_05G032200</name>
</gene>
<evidence type="ECO:0000256" key="5">
    <source>
        <dbReference type="ARBA" id="ARBA00023136"/>
    </source>
</evidence>
<sequence length="435" mass="48672">MAQVVLWEEVDSRHSRPVRTAILTVEGSSFTVYRERNRHSLQLWASLTAAFLPEGYPDSVTSDYLGFQLWDTLQGLSTYIRSMLSTNALLSGIGVGQTTATVIGATFQWFLRDFTGMLGGVIFTIFQGSNLDSKAKQWRLAADFMNDIGMLMDLISPLFPRLFIFILCLGSLARSVTGVASGATRAALTQHFALQENAADISAKEGSQETAATLSGMLLGMLLAKLTSGNTVAIWLCFLALTGFHMFANYKAVRCLRLTSLNKDRVKIILKTYLQNGKVLSPADVSTQEIVLPRFSTKFTGYESLLHKEVTLGAKISTVNVPGGWKNFPEMMKRSATDNYIITHQHREVLVVLHRNSKREDYLKSYVHSLVLISLLESLNPEEAEENSFVWMEKKYSIFMSELGAVGWNVNRIHIVPDKWRAEWHVSAIKDLKVE</sequence>
<name>A0A8T2UKM9_CERRI</name>
<dbReference type="Pfam" id="PF04884">
    <property type="entry name" value="UVB_sens_prot"/>
    <property type="match status" value="1"/>
</dbReference>
<dbReference type="AlphaFoldDB" id="A0A8T2UKM9"/>
<keyword evidence="3 6" id="KW-0812">Transmembrane</keyword>
<proteinExistence type="inferred from homology"/>
<evidence type="ECO:0000313" key="10">
    <source>
        <dbReference type="Proteomes" id="UP000825935"/>
    </source>
</evidence>
<reference evidence="9" key="1">
    <citation type="submission" date="2021-08" db="EMBL/GenBank/DDBJ databases">
        <title>WGS assembly of Ceratopteris richardii.</title>
        <authorList>
            <person name="Marchant D.B."/>
            <person name="Chen G."/>
            <person name="Jenkins J."/>
            <person name="Shu S."/>
            <person name="Leebens-Mack J."/>
            <person name="Grimwood J."/>
            <person name="Schmutz J."/>
            <person name="Soltis P."/>
            <person name="Soltis D."/>
            <person name="Chen Z.-H."/>
        </authorList>
    </citation>
    <scope>NUCLEOTIDE SEQUENCE</scope>
    <source>
        <strain evidence="9">Whitten #5841</strain>
        <tissue evidence="9">Leaf</tissue>
    </source>
</reference>
<dbReference type="PANTHER" id="PTHR12770">
    <property type="entry name" value="RUS1 FAMILY PROTEIN C16ORF58"/>
    <property type="match status" value="1"/>
</dbReference>
<evidence type="ECO:0000259" key="8">
    <source>
        <dbReference type="Pfam" id="PF24160"/>
    </source>
</evidence>
<organism evidence="9 10">
    <name type="scientific">Ceratopteris richardii</name>
    <name type="common">Triangle waterfern</name>
    <dbReference type="NCBI Taxonomy" id="49495"/>
    <lineage>
        <taxon>Eukaryota</taxon>
        <taxon>Viridiplantae</taxon>
        <taxon>Streptophyta</taxon>
        <taxon>Embryophyta</taxon>
        <taxon>Tracheophyta</taxon>
        <taxon>Polypodiopsida</taxon>
        <taxon>Polypodiidae</taxon>
        <taxon>Polypodiales</taxon>
        <taxon>Pteridineae</taxon>
        <taxon>Pteridaceae</taxon>
        <taxon>Parkerioideae</taxon>
        <taxon>Ceratopteris</taxon>
    </lineage>
</organism>
<comment type="caution">
    <text evidence="9">The sequence shown here is derived from an EMBL/GenBank/DDBJ whole genome shotgun (WGS) entry which is preliminary data.</text>
</comment>
<feature type="transmembrane region" description="Helical" evidence="6">
    <location>
        <begin position="232"/>
        <end position="250"/>
    </location>
</feature>